<organism evidence="1 2">
    <name type="scientific">Tautonia plasticadhaerens</name>
    <dbReference type="NCBI Taxonomy" id="2527974"/>
    <lineage>
        <taxon>Bacteria</taxon>
        <taxon>Pseudomonadati</taxon>
        <taxon>Planctomycetota</taxon>
        <taxon>Planctomycetia</taxon>
        <taxon>Isosphaerales</taxon>
        <taxon>Isosphaeraceae</taxon>
        <taxon>Tautonia</taxon>
    </lineage>
</organism>
<dbReference type="KEGG" id="tpla:ElP_47130"/>
<evidence type="ECO:0000313" key="2">
    <source>
        <dbReference type="Proteomes" id="UP000317835"/>
    </source>
</evidence>
<dbReference type="Gene3D" id="3.40.50.2300">
    <property type="match status" value="1"/>
</dbReference>
<keyword evidence="2" id="KW-1185">Reference proteome</keyword>
<dbReference type="SUPFAM" id="SSF52172">
    <property type="entry name" value="CheY-like"/>
    <property type="match status" value="1"/>
</dbReference>
<proteinExistence type="predicted"/>
<evidence type="ECO:0008006" key="3">
    <source>
        <dbReference type="Google" id="ProtNLM"/>
    </source>
</evidence>
<reference evidence="1 2" key="1">
    <citation type="submission" date="2019-02" db="EMBL/GenBank/DDBJ databases">
        <title>Deep-cultivation of Planctomycetes and their phenomic and genomic characterization uncovers novel biology.</title>
        <authorList>
            <person name="Wiegand S."/>
            <person name="Jogler M."/>
            <person name="Boedeker C."/>
            <person name="Pinto D."/>
            <person name="Vollmers J."/>
            <person name="Rivas-Marin E."/>
            <person name="Kohn T."/>
            <person name="Peeters S.H."/>
            <person name="Heuer A."/>
            <person name="Rast P."/>
            <person name="Oberbeckmann S."/>
            <person name="Bunk B."/>
            <person name="Jeske O."/>
            <person name="Meyerdierks A."/>
            <person name="Storesund J.E."/>
            <person name="Kallscheuer N."/>
            <person name="Luecker S."/>
            <person name="Lage O.M."/>
            <person name="Pohl T."/>
            <person name="Merkel B.J."/>
            <person name="Hornburger P."/>
            <person name="Mueller R.-W."/>
            <person name="Bruemmer F."/>
            <person name="Labrenz M."/>
            <person name="Spormann A.M."/>
            <person name="Op den Camp H."/>
            <person name="Overmann J."/>
            <person name="Amann R."/>
            <person name="Jetten M.S.M."/>
            <person name="Mascher T."/>
            <person name="Medema M.H."/>
            <person name="Devos D.P."/>
            <person name="Kaster A.-K."/>
            <person name="Ovreas L."/>
            <person name="Rohde M."/>
            <person name="Galperin M.Y."/>
            <person name="Jogler C."/>
        </authorList>
    </citation>
    <scope>NUCLEOTIDE SEQUENCE [LARGE SCALE GENOMIC DNA]</scope>
    <source>
        <strain evidence="1 2">ElP</strain>
    </source>
</reference>
<evidence type="ECO:0000313" key="1">
    <source>
        <dbReference type="EMBL" id="QDV36784.1"/>
    </source>
</evidence>
<gene>
    <name evidence="1" type="ORF">ElP_47130</name>
</gene>
<dbReference type="AlphaFoldDB" id="A0A518H7H9"/>
<dbReference type="Proteomes" id="UP000317835">
    <property type="component" value="Chromosome"/>
</dbReference>
<name>A0A518H7H9_9BACT</name>
<protein>
    <recommendedName>
        <fullName evidence="3">Response regulatory domain-containing protein</fullName>
    </recommendedName>
</protein>
<accession>A0A518H7H9</accession>
<dbReference type="EMBL" id="CP036426">
    <property type="protein sequence ID" value="QDV36784.1"/>
    <property type="molecule type" value="Genomic_DNA"/>
</dbReference>
<dbReference type="InterPro" id="IPR011006">
    <property type="entry name" value="CheY-like_superfamily"/>
</dbReference>
<sequence length="133" mass="14197">MTTESDPAPVPGGPDAVLLCSDLIFTSKITGTARELGHRVLVAGTEVLARSMLEQWRPRVVFVDLSAGGLVRPEALIAYRGIVPGSTFIAFGSHVDTRALDSARDAGCDPVLPRSKFTAELPELIRHHLGRPG</sequence>
<dbReference type="OrthoDB" id="291953at2"/>
<dbReference type="RefSeq" id="WP_145273611.1">
    <property type="nucleotide sequence ID" value="NZ_CP036426.1"/>
</dbReference>